<organism evidence="3 4">
    <name type="scientific">Sinanodonta woodiana</name>
    <name type="common">Chinese pond mussel</name>
    <name type="synonym">Anodonta woodiana</name>
    <dbReference type="NCBI Taxonomy" id="1069815"/>
    <lineage>
        <taxon>Eukaryota</taxon>
        <taxon>Metazoa</taxon>
        <taxon>Spiralia</taxon>
        <taxon>Lophotrochozoa</taxon>
        <taxon>Mollusca</taxon>
        <taxon>Bivalvia</taxon>
        <taxon>Autobranchia</taxon>
        <taxon>Heteroconchia</taxon>
        <taxon>Palaeoheterodonta</taxon>
        <taxon>Unionida</taxon>
        <taxon>Unionoidea</taxon>
        <taxon>Unionidae</taxon>
        <taxon>Unioninae</taxon>
        <taxon>Sinanodonta</taxon>
    </lineage>
</organism>
<comment type="caution">
    <text evidence="3">The sequence shown here is derived from an EMBL/GenBank/DDBJ whole genome shotgun (WGS) entry which is preliminary data.</text>
</comment>
<evidence type="ECO:0000313" key="3">
    <source>
        <dbReference type="EMBL" id="KAL3852561.1"/>
    </source>
</evidence>
<evidence type="ECO:0000313" key="4">
    <source>
        <dbReference type="Proteomes" id="UP001634394"/>
    </source>
</evidence>
<evidence type="ECO:0000313" key="2">
    <source>
        <dbReference type="EMBL" id="KAL3852506.1"/>
    </source>
</evidence>
<protein>
    <submittedName>
        <fullName evidence="3">Uncharacterized protein</fullName>
    </submittedName>
</protein>
<gene>
    <name evidence="2" type="ORF">ACJMK2_016135</name>
    <name evidence="3" type="ORF">ACJMK2_016182</name>
</gene>
<sequence>MKIQELDESVSSITLNIDAYISFLKDVYCPKIYNAAALPFDEVTKITIIKPGEKIRHLQTWMPPKNARRNLEILIQAQVILTTWCHEDALPDLLRYCCISMCPDGEELLQEKINCAKETRVLALKKRALPDTPRKQNPRKRQPLTSTPTPMYKHF</sequence>
<feature type="region of interest" description="Disordered" evidence="1">
    <location>
        <begin position="126"/>
        <end position="155"/>
    </location>
</feature>
<proteinExistence type="predicted"/>
<dbReference type="EMBL" id="JBJQND010000015">
    <property type="protein sequence ID" value="KAL3852561.1"/>
    <property type="molecule type" value="Genomic_DNA"/>
</dbReference>
<keyword evidence="4" id="KW-1185">Reference proteome</keyword>
<dbReference type="AlphaFoldDB" id="A0ABD3UST4"/>
<dbReference type="Proteomes" id="UP001634394">
    <property type="component" value="Unassembled WGS sequence"/>
</dbReference>
<accession>A0ABD3UST4</accession>
<reference evidence="3 4" key="1">
    <citation type="submission" date="2024-11" db="EMBL/GenBank/DDBJ databases">
        <title>Chromosome-level genome assembly of the freshwater bivalve Anodonta woodiana.</title>
        <authorList>
            <person name="Chen X."/>
        </authorList>
    </citation>
    <scope>NUCLEOTIDE SEQUENCE [LARGE SCALE GENOMIC DNA]</scope>
    <source>
        <strain evidence="3">MN2024</strain>
        <tissue evidence="3">Gills</tissue>
    </source>
</reference>
<evidence type="ECO:0000256" key="1">
    <source>
        <dbReference type="SAM" id="MobiDB-lite"/>
    </source>
</evidence>
<name>A0ABD3UST4_SINWO</name>
<dbReference type="EMBL" id="JBJQND010000015">
    <property type="protein sequence ID" value="KAL3852506.1"/>
    <property type="molecule type" value="Genomic_DNA"/>
</dbReference>